<dbReference type="AlphaFoldDB" id="A0A4Y2NVG4"/>
<accession>A0A4Y2NVG4</accession>
<sequence>MGITNHILSTLSTPYPWFPTSWDASICIQPQLNHLTILSHGNLRLTGCFELHCITAMFPFMDSTNCFIPYEVLFVQSSGLFQFKAQTCYPRRYA</sequence>
<organism evidence="1 2">
    <name type="scientific">Araneus ventricosus</name>
    <name type="common">Orbweaver spider</name>
    <name type="synonym">Epeira ventricosa</name>
    <dbReference type="NCBI Taxonomy" id="182803"/>
    <lineage>
        <taxon>Eukaryota</taxon>
        <taxon>Metazoa</taxon>
        <taxon>Ecdysozoa</taxon>
        <taxon>Arthropoda</taxon>
        <taxon>Chelicerata</taxon>
        <taxon>Arachnida</taxon>
        <taxon>Araneae</taxon>
        <taxon>Araneomorphae</taxon>
        <taxon>Entelegynae</taxon>
        <taxon>Araneoidea</taxon>
        <taxon>Araneidae</taxon>
        <taxon>Araneus</taxon>
    </lineage>
</organism>
<protein>
    <submittedName>
        <fullName evidence="1">Uncharacterized protein</fullName>
    </submittedName>
</protein>
<name>A0A4Y2NVG4_ARAVE</name>
<comment type="caution">
    <text evidence="1">The sequence shown here is derived from an EMBL/GenBank/DDBJ whole genome shotgun (WGS) entry which is preliminary data.</text>
</comment>
<keyword evidence="2" id="KW-1185">Reference proteome</keyword>
<proteinExistence type="predicted"/>
<reference evidence="1 2" key="1">
    <citation type="journal article" date="2019" name="Sci. Rep.">
        <title>Orb-weaving spider Araneus ventricosus genome elucidates the spidroin gene catalogue.</title>
        <authorList>
            <person name="Kono N."/>
            <person name="Nakamura H."/>
            <person name="Ohtoshi R."/>
            <person name="Moran D.A.P."/>
            <person name="Shinohara A."/>
            <person name="Yoshida Y."/>
            <person name="Fujiwara M."/>
            <person name="Mori M."/>
            <person name="Tomita M."/>
            <person name="Arakawa K."/>
        </authorList>
    </citation>
    <scope>NUCLEOTIDE SEQUENCE [LARGE SCALE GENOMIC DNA]</scope>
</reference>
<gene>
    <name evidence="1" type="ORF">AVEN_4807_1</name>
</gene>
<dbReference type="Proteomes" id="UP000499080">
    <property type="component" value="Unassembled WGS sequence"/>
</dbReference>
<dbReference type="EMBL" id="BGPR01009790">
    <property type="protein sequence ID" value="GBN42300.1"/>
    <property type="molecule type" value="Genomic_DNA"/>
</dbReference>
<evidence type="ECO:0000313" key="2">
    <source>
        <dbReference type="Proteomes" id="UP000499080"/>
    </source>
</evidence>
<evidence type="ECO:0000313" key="1">
    <source>
        <dbReference type="EMBL" id="GBN42300.1"/>
    </source>
</evidence>